<keyword evidence="4" id="KW-1185">Reference proteome</keyword>
<dbReference type="AlphaFoldDB" id="A0AAV7J848"/>
<dbReference type="SUPFAM" id="SSF51197">
    <property type="entry name" value="Clavaminate synthase-like"/>
    <property type="match status" value="1"/>
</dbReference>
<dbReference type="Pfam" id="PF03171">
    <property type="entry name" value="2OG-FeII_Oxy"/>
    <property type="match status" value="1"/>
</dbReference>
<comment type="caution">
    <text evidence="3">The sequence shown here is derived from an EMBL/GenBank/DDBJ whole genome shotgun (WGS) entry which is preliminary data.</text>
</comment>
<dbReference type="InterPro" id="IPR027443">
    <property type="entry name" value="IPNS-like_sf"/>
</dbReference>
<name>A0AAV7J848_COTGL</name>
<feature type="domain" description="Non-haem dioxygenase N-terminal" evidence="2">
    <location>
        <begin position="14"/>
        <end position="78"/>
    </location>
</feature>
<dbReference type="Pfam" id="PF14226">
    <property type="entry name" value="DIOX_N"/>
    <property type="match status" value="1"/>
</dbReference>
<dbReference type="PANTHER" id="PTHR47990">
    <property type="entry name" value="2-OXOGLUTARATE (2OG) AND FE(II)-DEPENDENT OXYGENASE SUPERFAMILY PROTEIN-RELATED"/>
    <property type="match status" value="1"/>
</dbReference>
<dbReference type="InterPro" id="IPR026992">
    <property type="entry name" value="DIOX_N"/>
</dbReference>
<sequence>MGEIVRNTPKGIHTKQVSTKLVRALAKKGFAILVNHGVSLRKTKDMYQALDDFCGLPQQSRAKCECVAPSHSGYIKTEEGPSLRETESRHEFIVSGKDTVLPDEDLPTFRNSVDNLVDDFKVLTTRLLVAIAVGLGQPSDYFLKNHTNLLNSGNDSSFRMICYSPTYSVKGGEMRFGPSSETGTFSFFISDCESGFEVKSIYSERWSRVGYFPGGILVCAGDALARWTNQQMVSLKHRVVVPEHCPRSRHTLGFCVEPDENVEFEALDTSILNPPPEPVLCRLQKKKRGVLSAYHHLQRRFREAYAS</sequence>
<dbReference type="InterPro" id="IPR050231">
    <property type="entry name" value="Iron_ascorbate_oxido_reductase"/>
</dbReference>
<gene>
    <name evidence="3" type="ORF">KQX54_018057</name>
</gene>
<proteinExistence type="predicted"/>
<evidence type="ECO:0000259" key="2">
    <source>
        <dbReference type="Pfam" id="PF14226"/>
    </source>
</evidence>
<accession>A0AAV7J848</accession>
<evidence type="ECO:0000313" key="3">
    <source>
        <dbReference type="EMBL" id="KAH0568057.1"/>
    </source>
</evidence>
<dbReference type="Gene3D" id="2.60.120.330">
    <property type="entry name" value="B-lactam Antibiotic, Isopenicillin N Synthase, Chain"/>
    <property type="match status" value="1"/>
</dbReference>
<evidence type="ECO:0000313" key="4">
    <source>
        <dbReference type="Proteomes" id="UP000826195"/>
    </source>
</evidence>
<protein>
    <submittedName>
        <fullName evidence="3">Uncharacterized protein</fullName>
    </submittedName>
</protein>
<dbReference type="InterPro" id="IPR044861">
    <property type="entry name" value="IPNS-like_FE2OG_OXY"/>
</dbReference>
<dbReference type="EMBL" id="JAHXZJ010000001">
    <property type="protein sequence ID" value="KAH0568057.1"/>
    <property type="molecule type" value="Genomic_DNA"/>
</dbReference>
<reference evidence="3 4" key="1">
    <citation type="journal article" date="2021" name="J. Hered.">
        <title>A chromosome-level genome assembly of the parasitoid wasp, Cotesia glomerata (Hymenoptera: Braconidae).</title>
        <authorList>
            <person name="Pinto B.J."/>
            <person name="Weis J.J."/>
            <person name="Gamble T."/>
            <person name="Ode P.J."/>
            <person name="Paul R."/>
            <person name="Zaspel J.M."/>
        </authorList>
    </citation>
    <scope>NUCLEOTIDE SEQUENCE [LARGE SCALE GENOMIC DNA]</scope>
    <source>
        <strain evidence="3">CgM1</strain>
    </source>
</reference>
<organism evidence="3 4">
    <name type="scientific">Cotesia glomerata</name>
    <name type="common">Lepidopteran parasitic wasp</name>
    <name type="synonym">Apanteles glomeratus</name>
    <dbReference type="NCBI Taxonomy" id="32391"/>
    <lineage>
        <taxon>Eukaryota</taxon>
        <taxon>Metazoa</taxon>
        <taxon>Ecdysozoa</taxon>
        <taxon>Arthropoda</taxon>
        <taxon>Hexapoda</taxon>
        <taxon>Insecta</taxon>
        <taxon>Pterygota</taxon>
        <taxon>Neoptera</taxon>
        <taxon>Endopterygota</taxon>
        <taxon>Hymenoptera</taxon>
        <taxon>Apocrita</taxon>
        <taxon>Ichneumonoidea</taxon>
        <taxon>Braconidae</taxon>
        <taxon>Microgastrinae</taxon>
        <taxon>Cotesia</taxon>
    </lineage>
</organism>
<dbReference type="Proteomes" id="UP000826195">
    <property type="component" value="Unassembled WGS sequence"/>
</dbReference>
<feature type="domain" description="Isopenicillin N synthase-like Fe(2+) 2OG dioxygenase" evidence="1">
    <location>
        <begin position="160"/>
        <end position="249"/>
    </location>
</feature>
<evidence type="ECO:0000259" key="1">
    <source>
        <dbReference type="Pfam" id="PF03171"/>
    </source>
</evidence>